<dbReference type="RefSeq" id="WP_014797548.1">
    <property type="nucleotide sequence ID" value="NC_018018.1"/>
</dbReference>
<dbReference type="EMBL" id="CP003345">
    <property type="protein sequence ID" value="AFM04093.1"/>
    <property type="molecule type" value="Genomic_DNA"/>
</dbReference>
<dbReference type="HOGENOM" id="CLU_1381957_0_0_10"/>
<dbReference type="KEGG" id="fli:Fleli_1683"/>
<accession>I4AJF8</accession>
<reference evidence="2" key="1">
    <citation type="submission" date="2012-06" db="EMBL/GenBank/DDBJ databases">
        <title>The complete genome of Flexibacter litoralis DSM 6794.</title>
        <authorList>
            <person name="Lucas S."/>
            <person name="Copeland A."/>
            <person name="Lapidus A."/>
            <person name="Glavina del Rio T."/>
            <person name="Dalin E."/>
            <person name="Tice H."/>
            <person name="Bruce D."/>
            <person name="Goodwin L."/>
            <person name="Pitluck S."/>
            <person name="Peters L."/>
            <person name="Ovchinnikova G."/>
            <person name="Lu M."/>
            <person name="Kyrpides N."/>
            <person name="Mavromatis K."/>
            <person name="Ivanova N."/>
            <person name="Brettin T."/>
            <person name="Detter J.C."/>
            <person name="Han C."/>
            <person name="Larimer F."/>
            <person name="Land M."/>
            <person name="Hauser L."/>
            <person name="Markowitz V."/>
            <person name="Cheng J.-F."/>
            <person name="Hugenholtz P."/>
            <person name="Woyke T."/>
            <person name="Wu D."/>
            <person name="Spring S."/>
            <person name="Lang E."/>
            <person name="Kopitz M."/>
            <person name="Brambilla E."/>
            <person name="Klenk H.-P."/>
            <person name="Eisen J.A."/>
        </authorList>
    </citation>
    <scope>NUCLEOTIDE SEQUENCE [LARGE SCALE GENOMIC DNA]</scope>
    <source>
        <strain evidence="2">ATCC 23117 / DSM 6794 / NBRC 15988 / NCIMB 1366 / Sio-4</strain>
    </source>
</reference>
<gene>
    <name evidence="1" type="ordered locus">Fleli_1683</name>
</gene>
<proteinExistence type="predicted"/>
<keyword evidence="2" id="KW-1185">Reference proteome</keyword>
<dbReference type="OrthoDB" id="1121030at2"/>
<dbReference type="InterPro" id="IPR045767">
    <property type="entry name" value="DUF6134"/>
</dbReference>
<name>I4AJF8_BERLS</name>
<dbReference type="PATRIC" id="fig|880071.3.peg.1657"/>
<dbReference type="Proteomes" id="UP000006054">
    <property type="component" value="Chromosome"/>
</dbReference>
<protein>
    <submittedName>
        <fullName evidence="1">Uncharacterized protein</fullName>
    </submittedName>
</protein>
<evidence type="ECO:0000313" key="2">
    <source>
        <dbReference type="Proteomes" id="UP000006054"/>
    </source>
</evidence>
<evidence type="ECO:0000313" key="1">
    <source>
        <dbReference type="EMBL" id="AFM04093.1"/>
    </source>
</evidence>
<organism evidence="1 2">
    <name type="scientific">Bernardetia litoralis (strain ATCC 23117 / DSM 6794 / NBRC 15988 / NCIMB 1366 / Fx l1 / Sio-4)</name>
    <name type="common">Flexibacter litoralis</name>
    <dbReference type="NCBI Taxonomy" id="880071"/>
    <lineage>
        <taxon>Bacteria</taxon>
        <taxon>Pseudomonadati</taxon>
        <taxon>Bacteroidota</taxon>
        <taxon>Cytophagia</taxon>
        <taxon>Cytophagales</taxon>
        <taxon>Bernardetiaceae</taxon>
        <taxon>Bernardetia</taxon>
    </lineage>
</organism>
<dbReference type="AlphaFoldDB" id="I4AJF8"/>
<sequence length="196" mass="23154">MTWYLVLLSFIICQFNFSEPSEKKISYDIIWKEKSVGTLYATQKNINSKTYYHSSTNIQIKFIKTFDINYEYDVIFDNQILQTANVDINYNGNQHAQTNTKLKNNEYQVIKDDELETTWKETIHYSTISMYFKEPINIKRCYSEQEGDFNTITHLGNHKYKKVNSSGRESFFFYKNGNLDKAVIDGGIVSFEMIRK</sequence>
<dbReference type="Pfam" id="PF19630">
    <property type="entry name" value="DUF6134"/>
    <property type="match status" value="1"/>
</dbReference>
<dbReference type="eggNOG" id="ENOG5032VI4">
    <property type="taxonomic scope" value="Bacteria"/>
</dbReference>